<keyword evidence="4" id="KW-1185">Reference proteome</keyword>
<keyword evidence="2" id="KW-0472">Membrane</keyword>
<evidence type="ECO:0000313" key="3">
    <source>
        <dbReference type="EMBL" id="SHN25289.1"/>
    </source>
</evidence>
<organism evidence="3 4">
    <name type="scientific">Actinacidiphila paucisporea</name>
    <dbReference type="NCBI Taxonomy" id="310782"/>
    <lineage>
        <taxon>Bacteria</taxon>
        <taxon>Bacillati</taxon>
        <taxon>Actinomycetota</taxon>
        <taxon>Actinomycetes</taxon>
        <taxon>Kitasatosporales</taxon>
        <taxon>Streptomycetaceae</taxon>
        <taxon>Actinacidiphila</taxon>
    </lineage>
</organism>
<keyword evidence="2" id="KW-0812">Transmembrane</keyword>
<accession>A0A1M7Q4L4</accession>
<dbReference type="Proteomes" id="UP000184111">
    <property type="component" value="Unassembled WGS sequence"/>
</dbReference>
<feature type="transmembrane region" description="Helical" evidence="2">
    <location>
        <begin position="68"/>
        <end position="87"/>
    </location>
</feature>
<reference evidence="3 4" key="1">
    <citation type="submission" date="2016-11" db="EMBL/GenBank/DDBJ databases">
        <authorList>
            <person name="Jaros S."/>
            <person name="Januszkiewicz K."/>
            <person name="Wedrychowicz H."/>
        </authorList>
    </citation>
    <scope>NUCLEOTIDE SEQUENCE [LARGE SCALE GENOMIC DNA]</scope>
    <source>
        <strain evidence="3 4">CGMCC 4.2025</strain>
    </source>
</reference>
<feature type="compositionally biased region" description="Low complexity" evidence="1">
    <location>
        <begin position="7"/>
        <end position="29"/>
    </location>
</feature>
<protein>
    <submittedName>
        <fullName evidence="3">Uncharacterized protein</fullName>
    </submittedName>
</protein>
<dbReference type="AlphaFoldDB" id="A0A1M7Q4L4"/>
<evidence type="ECO:0000256" key="2">
    <source>
        <dbReference type="SAM" id="Phobius"/>
    </source>
</evidence>
<feature type="transmembrane region" description="Helical" evidence="2">
    <location>
        <begin position="34"/>
        <end position="56"/>
    </location>
</feature>
<evidence type="ECO:0000313" key="4">
    <source>
        <dbReference type="Proteomes" id="UP000184111"/>
    </source>
</evidence>
<name>A0A1M7Q4L4_9ACTN</name>
<proteinExistence type="predicted"/>
<gene>
    <name evidence="3" type="ORF">SAMN05216499_12915</name>
</gene>
<feature type="region of interest" description="Disordered" evidence="1">
    <location>
        <begin position="1"/>
        <end position="31"/>
    </location>
</feature>
<dbReference type="EMBL" id="FRBI01000029">
    <property type="protein sequence ID" value="SHN25289.1"/>
    <property type="molecule type" value="Genomic_DNA"/>
</dbReference>
<sequence>MRALQEVPAVPSGPSVAPASPPSSSSSVGSRRRAVRCVIGVIGGVLWWGSLLWLAIRPEAVGPWQGVLAAGGWSLGLIPLHAVPVGIRRTRATRAPDGVTAA</sequence>
<keyword evidence="2" id="KW-1133">Transmembrane helix</keyword>
<evidence type="ECO:0000256" key="1">
    <source>
        <dbReference type="SAM" id="MobiDB-lite"/>
    </source>
</evidence>